<evidence type="ECO:0000256" key="2">
    <source>
        <dbReference type="ARBA" id="ARBA00022692"/>
    </source>
</evidence>
<dbReference type="GO" id="GO:0015179">
    <property type="term" value="F:L-amino acid transmembrane transporter activity"/>
    <property type="evidence" value="ECO:0007669"/>
    <property type="project" value="TreeGrafter"/>
</dbReference>
<keyword evidence="2 5" id="KW-0812">Transmembrane</keyword>
<name>A0A844EN55_9LACO</name>
<organism evidence="6 7">
    <name type="scientific">Lentilactobacillus parabuchneri</name>
    <dbReference type="NCBI Taxonomy" id="152331"/>
    <lineage>
        <taxon>Bacteria</taxon>
        <taxon>Bacillati</taxon>
        <taxon>Bacillota</taxon>
        <taxon>Bacilli</taxon>
        <taxon>Lactobacillales</taxon>
        <taxon>Lactobacillaceae</taxon>
        <taxon>Lentilactobacillus</taxon>
    </lineage>
</organism>
<dbReference type="PANTHER" id="PTHR11785:SF512">
    <property type="entry name" value="SOBREMESA, ISOFORM B"/>
    <property type="match status" value="1"/>
</dbReference>
<sequence>MKEQKEVTLDRDLGLWSALALVIGTIIGAGVFVRQAAVLDDAGSTTMALVAWLAGGLLTITAGLTIAEIASQM</sequence>
<comment type="caution">
    <text evidence="6">The sequence shown here is derived from an EMBL/GenBank/DDBJ whole genome shotgun (WGS) entry which is preliminary data.</text>
</comment>
<comment type="subcellular location">
    <subcellularLocation>
        <location evidence="1">Membrane</location>
        <topology evidence="1">Multi-pass membrane protein</topology>
    </subcellularLocation>
</comment>
<dbReference type="GO" id="GO:0004674">
    <property type="term" value="F:protein serine/threonine kinase activity"/>
    <property type="evidence" value="ECO:0007669"/>
    <property type="project" value="UniProtKB-KW"/>
</dbReference>
<evidence type="ECO:0000256" key="4">
    <source>
        <dbReference type="ARBA" id="ARBA00023136"/>
    </source>
</evidence>
<accession>A0A844EN55</accession>
<keyword evidence="3 5" id="KW-1133">Transmembrane helix</keyword>
<dbReference type="PANTHER" id="PTHR11785">
    <property type="entry name" value="AMINO ACID TRANSPORTER"/>
    <property type="match status" value="1"/>
</dbReference>
<evidence type="ECO:0000256" key="3">
    <source>
        <dbReference type="ARBA" id="ARBA00022989"/>
    </source>
</evidence>
<keyword evidence="6" id="KW-0808">Transferase</keyword>
<dbReference type="AlphaFoldDB" id="A0A844EN55"/>
<keyword evidence="6" id="KW-0723">Serine/threonine-protein kinase</keyword>
<feature type="transmembrane region" description="Helical" evidence="5">
    <location>
        <begin position="12"/>
        <end position="33"/>
    </location>
</feature>
<dbReference type="Pfam" id="PF13520">
    <property type="entry name" value="AA_permease_2"/>
    <property type="match status" value="1"/>
</dbReference>
<dbReference type="Proteomes" id="UP000491237">
    <property type="component" value="Unassembled WGS sequence"/>
</dbReference>
<reference evidence="6 7" key="1">
    <citation type="submission" date="2019-11" db="EMBL/GenBank/DDBJ databases">
        <title>Draft Genome Sequence of Plant Growth-Promoting Rhizosphere-Associated Bacteria.</title>
        <authorList>
            <person name="Vasilyev I.Y."/>
            <person name="Radchenko V."/>
            <person name="Ilnitskaya E.V."/>
        </authorList>
    </citation>
    <scope>NUCLEOTIDE SEQUENCE [LARGE SCALE GENOMIC DNA]</scope>
    <source>
        <strain evidence="6 7">VRA_07sq_f</strain>
    </source>
</reference>
<dbReference type="Gene3D" id="1.20.1740.10">
    <property type="entry name" value="Amino acid/polyamine transporter I"/>
    <property type="match status" value="1"/>
</dbReference>
<dbReference type="InterPro" id="IPR002293">
    <property type="entry name" value="AA/rel_permease1"/>
</dbReference>
<gene>
    <name evidence="6" type="ORF">GKC44_10235</name>
</gene>
<dbReference type="GO" id="GO:0016020">
    <property type="term" value="C:membrane"/>
    <property type="evidence" value="ECO:0007669"/>
    <property type="project" value="UniProtKB-SubCell"/>
</dbReference>
<keyword evidence="6" id="KW-0418">Kinase</keyword>
<evidence type="ECO:0000256" key="1">
    <source>
        <dbReference type="ARBA" id="ARBA00004141"/>
    </source>
</evidence>
<proteinExistence type="predicted"/>
<keyword evidence="4 5" id="KW-0472">Membrane</keyword>
<evidence type="ECO:0000313" key="7">
    <source>
        <dbReference type="Proteomes" id="UP000491237"/>
    </source>
</evidence>
<evidence type="ECO:0000256" key="5">
    <source>
        <dbReference type="SAM" id="Phobius"/>
    </source>
</evidence>
<dbReference type="EMBL" id="WKKY01000504">
    <property type="protein sequence ID" value="MSE21604.1"/>
    <property type="molecule type" value="Genomic_DNA"/>
</dbReference>
<evidence type="ECO:0000313" key="6">
    <source>
        <dbReference type="EMBL" id="MSE21604.1"/>
    </source>
</evidence>
<feature type="non-terminal residue" evidence="6">
    <location>
        <position position="73"/>
    </location>
</feature>
<dbReference type="InterPro" id="IPR050598">
    <property type="entry name" value="AminoAcid_Transporter"/>
</dbReference>
<feature type="transmembrane region" description="Helical" evidence="5">
    <location>
        <begin position="45"/>
        <end position="67"/>
    </location>
</feature>
<protein>
    <submittedName>
        <fullName evidence="6">Serine/threonine protein kinase</fullName>
    </submittedName>
</protein>